<dbReference type="Pfam" id="PF20266">
    <property type="entry name" value="Mab-21_C"/>
    <property type="match status" value="1"/>
</dbReference>
<dbReference type="AlphaFoldDB" id="A0A7M5V2R0"/>
<evidence type="ECO:0000313" key="2">
    <source>
        <dbReference type="EnsemblMetazoa" id="CLYHEMP002559.1"/>
    </source>
</evidence>
<organism evidence="2 3">
    <name type="scientific">Clytia hemisphaerica</name>
    <dbReference type="NCBI Taxonomy" id="252671"/>
    <lineage>
        <taxon>Eukaryota</taxon>
        <taxon>Metazoa</taxon>
        <taxon>Cnidaria</taxon>
        <taxon>Hydrozoa</taxon>
        <taxon>Hydroidolina</taxon>
        <taxon>Leptothecata</taxon>
        <taxon>Obeliida</taxon>
        <taxon>Clytiidae</taxon>
        <taxon>Clytia</taxon>
    </lineage>
</organism>
<feature type="domain" description="Mab-21-like HhH/H2TH-like" evidence="1">
    <location>
        <begin position="3"/>
        <end position="56"/>
    </location>
</feature>
<reference evidence="2" key="1">
    <citation type="submission" date="2021-01" db="UniProtKB">
        <authorList>
            <consortium name="EnsemblMetazoa"/>
        </authorList>
    </citation>
    <scope>IDENTIFICATION</scope>
</reference>
<dbReference type="InterPro" id="IPR046906">
    <property type="entry name" value="Mab-21_HhH/H2TH-like"/>
</dbReference>
<protein>
    <recommendedName>
        <fullName evidence="1">Mab-21-like HhH/H2TH-like domain-containing protein</fullName>
    </recommendedName>
</protein>
<sequence>KTDPREWQESHIEGCFHNFLDYVINAIQSRECWNFWLIGINLFQNMTEKDVKKLLRVCKKPTDYIERLVARGDQQTSIPEEKIISRREPRLRSYGTFVYWA</sequence>
<name>A0A7M5V2R0_9CNID</name>
<evidence type="ECO:0000259" key="1">
    <source>
        <dbReference type="Pfam" id="PF20266"/>
    </source>
</evidence>
<evidence type="ECO:0000313" key="3">
    <source>
        <dbReference type="Proteomes" id="UP000594262"/>
    </source>
</evidence>
<dbReference type="Gene3D" id="1.10.1410.40">
    <property type="match status" value="1"/>
</dbReference>
<dbReference type="EnsemblMetazoa" id="CLYHEMT002559.1">
    <property type="protein sequence ID" value="CLYHEMP002559.1"/>
    <property type="gene ID" value="CLYHEMG002559"/>
</dbReference>
<keyword evidence="3" id="KW-1185">Reference proteome</keyword>
<accession>A0A7M5V2R0</accession>
<dbReference type="Proteomes" id="UP000594262">
    <property type="component" value="Unplaced"/>
</dbReference>
<proteinExistence type="predicted"/>